<dbReference type="Proteomes" id="UP001498469">
    <property type="component" value="Unassembled WGS sequence"/>
</dbReference>
<comment type="caution">
    <text evidence="2">The sequence shown here is derived from an EMBL/GenBank/DDBJ whole genome shotgun (WGS) entry which is preliminary data.</text>
</comment>
<evidence type="ECO:0000313" key="2">
    <source>
        <dbReference type="EMBL" id="MEF2111555.1"/>
    </source>
</evidence>
<evidence type="ECO:0000313" key="3">
    <source>
        <dbReference type="Proteomes" id="UP001498469"/>
    </source>
</evidence>
<dbReference type="RefSeq" id="WP_216246958.1">
    <property type="nucleotide sequence ID" value="NZ_JAZHFS010000003.1"/>
</dbReference>
<reference evidence="2 3" key="1">
    <citation type="submission" date="2023-11" db="EMBL/GenBank/DDBJ databases">
        <title>Draft genome sequence of a psychrophilic Clostridium strain from permafrost water brine.</title>
        <authorList>
            <person name="Shcherbakova V.A."/>
            <person name="Trubitsyn V.E."/>
            <person name="Zakharyuk A.G."/>
        </authorList>
    </citation>
    <scope>NUCLEOTIDE SEQUENCE [LARGE SCALE GENOMIC DNA]</scope>
    <source>
        <strain evidence="2 3">14F</strain>
    </source>
</reference>
<dbReference type="Pfam" id="PF03372">
    <property type="entry name" value="Exo_endo_phos"/>
    <property type="match status" value="1"/>
</dbReference>
<dbReference type="GO" id="GO:0004519">
    <property type="term" value="F:endonuclease activity"/>
    <property type="evidence" value="ECO:0007669"/>
    <property type="project" value="UniProtKB-KW"/>
</dbReference>
<keyword evidence="2" id="KW-0540">Nuclease</keyword>
<evidence type="ECO:0000259" key="1">
    <source>
        <dbReference type="Pfam" id="PF03372"/>
    </source>
</evidence>
<keyword evidence="2" id="KW-0255">Endonuclease</keyword>
<organism evidence="2 3">
    <name type="scientific">Clostridium frigoriphilum</name>
    <dbReference type="NCBI Taxonomy" id="443253"/>
    <lineage>
        <taxon>Bacteria</taxon>
        <taxon>Bacillati</taxon>
        <taxon>Bacillota</taxon>
        <taxon>Clostridia</taxon>
        <taxon>Eubacteriales</taxon>
        <taxon>Clostridiaceae</taxon>
        <taxon>Clostridium</taxon>
    </lineage>
</organism>
<dbReference type="InterPro" id="IPR005135">
    <property type="entry name" value="Endo/exonuclease/phosphatase"/>
</dbReference>
<keyword evidence="2" id="KW-0378">Hydrolase</keyword>
<accession>A0ABU7UJF7</accession>
<keyword evidence="3" id="KW-1185">Reference proteome</keyword>
<protein>
    <submittedName>
        <fullName evidence="2">Endonuclease/exonuclease/phosphatase family protein</fullName>
    </submittedName>
</protein>
<gene>
    <name evidence="2" type="ORF">SJI18_04445</name>
</gene>
<sequence length="252" mass="29651">MRILSLNVNNFGGIEEKPRYDEYKDDYLKLDSFRNDSKRIPVANNIVERIGTYQPDIIIMHEFDMNSPAGNYVITELENLSYYEVYPDNKEKNDYKKKRASSITLIFVMEKGKKSNNSPTNLEKKLRWNHIIYLDYVIIGIHVPYDIHFWNEMIIFYETNKNKKLIYIGDMNVYDPKTDRRERFDNLLRCGATDAWVERRYPNDTPTFSGATRIDYALMSPSAIKCLNGINIDSVFRERNLSDHSAVIVDMI</sequence>
<feature type="domain" description="Endonuclease/exonuclease/phosphatase" evidence="1">
    <location>
        <begin position="4"/>
        <end position="244"/>
    </location>
</feature>
<name>A0ABU7UJF7_9CLOT</name>
<dbReference type="EMBL" id="JAZHFS010000003">
    <property type="protein sequence ID" value="MEF2111555.1"/>
    <property type="molecule type" value="Genomic_DNA"/>
</dbReference>
<proteinExistence type="predicted"/>